<dbReference type="SUPFAM" id="SSF55729">
    <property type="entry name" value="Acyl-CoA N-acyltransferases (Nat)"/>
    <property type="match status" value="1"/>
</dbReference>
<organism evidence="2 3">
    <name type="scientific">Pontibacter oryzae</name>
    <dbReference type="NCBI Taxonomy" id="2304593"/>
    <lineage>
        <taxon>Bacteria</taxon>
        <taxon>Pseudomonadati</taxon>
        <taxon>Bacteroidota</taxon>
        <taxon>Cytophagia</taxon>
        <taxon>Cytophagales</taxon>
        <taxon>Hymenobacteraceae</taxon>
        <taxon>Pontibacter</taxon>
    </lineage>
</organism>
<dbReference type="Pfam" id="PF13302">
    <property type="entry name" value="Acetyltransf_3"/>
    <property type="match status" value="1"/>
</dbReference>
<accession>A0A399S4R9</accession>
<evidence type="ECO:0000313" key="3">
    <source>
        <dbReference type="Proteomes" id="UP000266005"/>
    </source>
</evidence>
<dbReference type="PANTHER" id="PTHR43792">
    <property type="entry name" value="GNAT FAMILY, PUTATIVE (AFU_ORTHOLOGUE AFUA_3G00765)-RELATED-RELATED"/>
    <property type="match status" value="1"/>
</dbReference>
<evidence type="ECO:0000313" key="2">
    <source>
        <dbReference type="EMBL" id="RIJ37403.1"/>
    </source>
</evidence>
<dbReference type="InterPro" id="IPR051531">
    <property type="entry name" value="N-acetyltransferase"/>
</dbReference>
<gene>
    <name evidence="2" type="ORF">D1627_09740</name>
</gene>
<protein>
    <submittedName>
        <fullName evidence="2">N-acetyltransferase</fullName>
    </submittedName>
</protein>
<dbReference type="PROSITE" id="PS51186">
    <property type="entry name" value="GNAT"/>
    <property type="match status" value="1"/>
</dbReference>
<keyword evidence="3" id="KW-1185">Reference proteome</keyword>
<keyword evidence="2" id="KW-0808">Transferase</keyword>
<dbReference type="PANTHER" id="PTHR43792:SF1">
    <property type="entry name" value="N-ACETYLTRANSFERASE DOMAIN-CONTAINING PROTEIN"/>
    <property type="match status" value="1"/>
</dbReference>
<dbReference type="EMBL" id="QWGE01000003">
    <property type="protein sequence ID" value="RIJ37403.1"/>
    <property type="molecule type" value="Genomic_DNA"/>
</dbReference>
<dbReference type="InterPro" id="IPR000182">
    <property type="entry name" value="GNAT_dom"/>
</dbReference>
<sequence length="178" mass="20213">MPQPYHTFETERLLLRATTEADAPFMLELLNSPKWLQFIGDRQVHTEEDAKQYIRSRILPQFERLGYANYTVTRKADGVPLGTCGLYSRAGLSGIDIGYAFLPQHEGQGYAYEAAATLKEAAFHTLLLPAIGAITTKSNHSSQKLLQKLGLRFMKYITLPDEDEELMYFELQKPESHT</sequence>
<dbReference type="InterPro" id="IPR016181">
    <property type="entry name" value="Acyl_CoA_acyltransferase"/>
</dbReference>
<dbReference type="Gene3D" id="3.40.630.30">
    <property type="match status" value="1"/>
</dbReference>
<comment type="caution">
    <text evidence="2">The sequence shown here is derived from an EMBL/GenBank/DDBJ whole genome shotgun (WGS) entry which is preliminary data.</text>
</comment>
<dbReference type="GO" id="GO:0016747">
    <property type="term" value="F:acyltransferase activity, transferring groups other than amino-acyl groups"/>
    <property type="evidence" value="ECO:0007669"/>
    <property type="project" value="InterPro"/>
</dbReference>
<dbReference type="Proteomes" id="UP000266005">
    <property type="component" value="Unassembled WGS sequence"/>
</dbReference>
<reference evidence="3" key="1">
    <citation type="submission" date="2018-08" db="EMBL/GenBank/DDBJ databases">
        <title>Mucilaginibacter sp. MYSH2.</title>
        <authorList>
            <person name="Seo T."/>
        </authorList>
    </citation>
    <scope>NUCLEOTIDE SEQUENCE [LARGE SCALE GENOMIC DNA]</scope>
    <source>
        <strain evidence="3">KIRAN</strain>
    </source>
</reference>
<evidence type="ECO:0000259" key="1">
    <source>
        <dbReference type="PROSITE" id="PS51186"/>
    </source>
</evidence>
<feature type="domain" description="N-acetyltransferase" evidence="1">
    <location>
        <begin position="13"/>
        <end position="172"/>
    </location>
</feature>
<name>A0A399S4R9_9BACT</name>
<dbReference type="OrthoDB" id="9798081at2"/>
<dbReference type="AlphaFoldDB" id="A0A399S4R9"/>
<dbReference type="RefSeq" id="WP_119432059.1">
    <property type="nucleotide sequence ID" value="NZ_QWGE01000003.1"/>
</dbReference>
<proteinExistence type="predicted"/>